<organism evidence="1 2">
    <name type="scientific">Fonsecaea erecta</name>
    <dbReference type="NCBI Taxonomy" id="1367422"/>
    <lineage>
        <taxon>Eukaryota</taxon>
        <taxon>Fungi</taxon>
        <taxon>Dikarya</taxon>
        <taxon>Ascomycota</taxon>
        <taxon>Pezizomycotina</taxon>
        <taxon>Eurotiomycetes</taxon>
        <taxon>Chaetothyriomycetidae</taxon>
        <taxon>Chaetothyriales</taxon>
        <taxon>Herpotrichiellaceae</taxon>
        <taxon>Fonsecaea</taxon>
    </lineage>
</organism>
<dbReference type="GeneID" id="30015946"/>
<dbReference type="Proteomes" id="UP000078343">
    <property type="component" value="Unassembled WGS sequence"/>
</dbReference>
<dbReference type="EMBL" id="LVYI01000016">
    <property type="protein sequence ID" value="OAP54018.1"/>
    <property type="molecule type" value="Genomic_DNA"/>
</dbReference>
<dbReference type="AlphaFoldDB" id="A0A178Z2I1"/>
<accession>A0A178Z2I1</accession>
<protein>
    <submittedName>
        <fullName evidence="1">Uncharacterized protein</fullName>
    </submittedName>
</protein>
<gene>
    <name evidence="1" type="ORF">AYL99_11778</name>
</gene>
<name>A0A178Z2I1_9EURO</name>
<sequence length="158" mass="17923">MFIRTSAFEFHSIFYELRVNPPSIRTTMMTTIIATKHTLEWAICSMFKALLKINIADAWPKNRKVHASLGQQVEGISKLGLSSQSAEQDIFRDRNSRPRLTMSIPPSSFPSHSCTFRIGDEQLVELLVPPTRRLEPDALLVQVAEEDAILRQEREGGI</sequence>
<proteinExistence type="predicted"/>
<evidence type="ECO:0000313" key="1">
    <source>
        <dbReference type="EMBL" id="OAP54018.1"/>
    </source>
</evidence>
<dbReference type="RefSeq" id="XP_018687385.1">
    <property type="nucleotide sequence ID" value="XM_018843283.1"/>
</dbReference>
<evidence type="ECO:0000313" key="2">
    <source>
        <dbReference type="Proteomes" id="UP000078343"/>
    </source>
</evidence>
<keyword evidence="2" id="KW-1185">Reference proteome</keyword>
<comment type="caution">
    <text evidence="1">The sequence shown here is derived from an EMBL/GenBank/DDBJ whole genome shotgun (WGS) entry which is preliminary data.</text>
</comment>
<reference evidence="1 2" key="1">
    <citation type="submission" date="2016-04" db="EMBL/GenBank/DDBJ databases">
        <title>Draft genome of Fonsecaea erecta CBS 125763.</title>
        <authorList>
            <person name="Weiss V.A."/>
            <person name="Vicente V.A."/>
            <person name="Raittz R.T."/>
            <person name="Moreno L.F."/>
            <person name="De Souza E.M."/>
            <person name="Pedrosa F.O."/>
            <person name="Steffens M.B."/>
            <person name="Faoro H."/>
            <person name="Tadra-Sfeir M.Z."/>
            <person name="Najafzadeh M.J."/>
            <person name="Felipe M.S."/>
            <person name="Teixeira M."/>
            <person name="Sun J."/>
            <person name="Xi L."/>
            <person name="Gomes R."/>
            <person name="De Azevedo C.M."/>
            <person name="Salgado C.G."/>
            <person name="Da Silva M.B."/>
            <person name="Nascimento M.F."/>
            <person name="Queiroz-Telles F."/>
            <person name="Attili D.S."/>
            <person name="Gorbushina A."/>
        </authorList>
    </citation>
    <scope>NUCLEOTIDE SEQUENCE [LARGE SCALE GENOMIC DNA]</scope>
    <source>
        <strain evidence="1 2">CBS 125763</strain>
    </source>
</reference>